<evidence type="ECO:0000259" key="11">
    <source>
        <dbReference type="Pfam" id="PF08436"/>
    </source>
</evidence>
<organism evidence="13 14">
    <name type="scientific">Geomicrobium halophilum</name>
    <dbReference type="NCBI Taxonomy" id="549000"/>
    <lineage>
        <taxon>Bacteria</taxon>
        <taxon>Bacillati</taxon>
        <taxon>Bacillota</taxon>
        <taxon>Bacilli</taxon>
        <taxon>Bacillales</taxon>
        <taxon>Geomicrobium</taxon>
    </lineage>
</organism>
<comment type="cofactor">
    <cofactor evidence="9">
        <name>Mg(2+)</name>
        <dbReference type="ChEBI" id="CHEBI:18420"/>
    </cofactor>
    <cofactor evidence="9">
        <name>Mn(2+)</name>
        <dbReference type="ChEBI" id="CHEBI:29035"/>
    </cofactor>
</comment>
<feature type="domain" description="DXP reductoisomerase C-terminal" evidence="12">
    <location>
        <begin position="258"/>
        <end position="375"/>
    </location>
</feature>
<dbReference type="GO" id="GO:0030604">
    <property type="term" value="F:1-deoxy-D-xylulose-5-phosphate reductoisomerase activity"/>
    <property type="evidence" value="ECO:0007669"/>
    <property type="project" value="UniProtKB-UniRule"/>
</dbReference>
<dbReference type="InterPro" id="IPR013644">
    <property type="entry name" value="DXP_reductoisomerase_C"/>
</dbReference>
<dbReference type="InterPro" id="IPR036291">
    <property type="entry name" value="NAD(P)-bd_dom_sf"/>
</dbReference>
<dbReference type="RefSeq" id="WP_184403173.1">
    <property type="nucleotide sequence ID" value="NZ_JACHHJ010000001.1"/>
</dbReference>
<dbReference type="EC" id="1.1.1.267" evidence="9"/>
<dbReference type="NCBIfam" id="TIGR00243">
    <property type="entry name" value="Dxr"/>
    <property type="match status" value="1"/>
</dbReference>
<dbReference type="SUPFAM" id="SSF51735">
    <property type="entry name" value="NAD(P)-binding Rossmann-fold domains"/>
    <property type="match status" value="1"/>
</dbReference>
<dbReference type="Gene3D" id="3.40.50.720">
    <property type="entry name" value="NAD(P)-binding Rossmann-like Domain"/>
    <property type="match status" value="1"/>
</dbReference>
<dbReference type="HAMAP" id="MF_00183">
    <property type="entry name" value="DXP_reductoisom"/>
    <property type="match status" value="1"/>
</dbReference>
<dbReference type="Pfam" id="PF02670">
    <property type="entry name" value="DXP_reductoisom"/>
    <property type="match status" value="1"/>
</dbReference>
<dbReference type="NCBIfam" id="NF009114">
    <property type="entry name" value="PRK12464.1"/>
    <property type="match status" value="1"/>
</dbReference>
<feature type="binding site" evidence="9">
    <location>
        <position position="149"/>
    </location>
    <ligand>
        <name>Mn(2+)</name>
        <dbReference type="ChEBI" id="CHEBI:29035"/>
    </ligand>
</feature>
<gene>
    <name evidence="9" type="primary">dxr</name>
    <name evidence="13" type="ORF">HNR44_001225</name>
</gene>
<keyword evidence="13" id="KW-0413">Isomerase</keyword>
<comment type="function">
    <text evidence="9">Catalyzes the NADPH-dependent rearrangement and reduction of 1-deoxy-D-xylulose-5-phosphate (DXP) to 2-C-methyl-D-erythritol 4-phosphate (MEP).</text>
</comment>
<comment type="caution">
    <text evidence="9">Lacks conserved residue(s) required for the propagation of feature annotation.</text>
</comment>
<keyword evidence="6 9" id="KW-0464">Manganese</keyword>
<evidence type="ECO:0000256" key="4">
    <source>
        <dbReference type="ARBA" id="ARBA00022857"/>
    </source>
</evidence>
<dbReference type="InterPro" id="IPR013512">
    <property type="entry name" value="DXP_reductoisomerase_N"/>
</dbReference>
<dbReference type="GO" id="GO:0051484">
    <property type="term" value="P:isopentenyl diphosphate biosynthetic process, methylerythritol 4-phosphate pathway involved in terpenoid biosynthetic process"/>
    <property type="evidence" value="ECO:0007669"/>
    <property type="project" value="UniProtKB-ARBA"/>
</dbReference>
<evidence type="ECO:0000256" key="2">
    <source>
        <dbReference type="ARBA" id="ARBA00006825"/>
    </source>
</evidence>
<protein>
    <recommendedName>
        <fullName evidence="9">1-deoxy-D-xylulose 5-phosphate reductoisomerase</fullName>
        <shortName evidence="9">DXP reductoisomerase</shortName>
        <ecNumber evidence="9">1.1.1.267</ecNumber>
    </recommendedName>
    <alternativeName>
        <fullName evidence="9">1-deoxyxylulose-5-phosphate reductoisomerase</fullName>
    </alternativeName>
    <alternativeName>
        <fullName evidence="9">2-C-methyl-D-erythritol 4-phosphate synthase</fullName>
    </alternativeName>
</protein>
<evidence type="ECO:0000259" key="10">
    <source>
        <dbReference type="Pfam" id="PF02670"/>
    </source>
</evidence>
<feature type="domain" description="1-deoxy-D-xylulose 5-phosphate reductoisomerase N-terminal" evidence="10">
    <location>
        <begin position="4"/>
        <end position="129"/>
    </location>
</feature>
<dbReference type="PIRSF" id="PIRSF006205">
    <property type="entry name" value="Dxp_reductismrs"/>
    <property type="match status" value="1"/>
</dbReference>
<dbReference type="InterPro" id="IPR036169">
    <property type="entry name" value="DXPR_C_sf"/>
</dbReference>
<evidence type="ECO:0000256" key="6">
    <source>
        <dbReference type="ARBA" id="ARBA00023211"/>
    </source>
</evidence>
<feature type="binding site" evidence="9">
    <location>
        <position position="209"/>
    </location>
    <ligand>
        <name>1-deoxy-D-xylulose 5-phosphate</name>
        <dbReference type="ChEBI" id="CHEBI:57792"/>
    </ligand>
</feature>
<feature type="binding site" evidence="9">
    <location>
        <position position="11"/>
    </location>
    <ligand>
        <name>NADPH</name>
        <dbReference type="ChEBI" id="CHEBI:57783"/>
    </ligand>
</feature>
<keyword evidence="5 9" id="KW-0560">Oxidoreductase</keyword>
<dbReference type="SUPFAM" id="SSF69055">
    <property type="entry name" value="1-deoxy-D-xylulose-5-phosphate reductoisomerase, C-terminal domain"/>
    <property type="match status" value="1"/>
</dbReference>
<feature type="binding site" evidence="9">
    <location>
        <position position="12"/>
    </location>
    <ligand>
        <name>NADPH</name>
        <dbReference type="ChEBI" id="CHEBI:57783"/>
    </ligand>
</feature>
<comment type="caution">
    <text evidence="13">The sequence shown here is derived from an EMBL/GenBank/DDBJ whole genome shotgun (WGS) entry which is preliminary data.</text>
</comment>
<dbReference type="Proteomes" id="UP000568839">
    <property type="component" value="Unassembled WGS sequence"/>
</dbReference>
<feature type="binding site" evidence="9">
    <location>
        <position position="38"/>
    </location>
    <ligand>
        <name>NADPH</name>
        <dbReference type="ChEBI" id="CHEBI:57783"/>
    </ligand>
</feature>
<keyword evidence="4 9" id="KW-0521">NADP</keyword>
<dbReference type="SUPFAM" id="SSF55347">
    <property type="entry name" value="Glyceraldehyde-3-phosphate dehydrogenase-like, C-terminal domain"/>
    <property type="match status" value="1"/>
</dbReference>
<keyword evidence="7 9" id="KW-0414">Isoprene biosynthesis</keyword>
<feature type="binding site" evidence="9">
    <location>
        <position position="121"/>
    </location>
    <ligand>
        <name>NADPH</name>
        <dbReference type="ChEBI" id="CHEBI:57783"/>
    </ligand>
</feature>
<dbReference type="Gene3D" id="1.10.1740.10">
    <property type="match status" value="1"/>
</dbReference>
<evidence type="ECO:0000256" key="9">
    <source>
        <dbReference type="HAMAP-Rule" id="MF_00183"/>
    </source>
</evidence>
<proteinExistence type="inferred from homology"/>
<dbReference type="InterPro" id="IPR003821">
    <property type="entry name" value="DXP_reductoisomerase"/>
</dbReference>
<feature type="binding site" evidence="9">
    <location>
        <position position="122"/>
    </location>
    <ligand>
        <name>1-deoxy-D-xylulose 5-phosphate</name>
        <dbReference type="ChEBI" id="CHEBI:57792"/>
    </ligand>
</feature>
<feature type="domain" description="1-deoxy-D-xylulose 5-phosphate reductoisomerase C-terminal" evidence="11">
    <location>
        <begin position="143"/>
        <end position="226"/>
    </location>
</feature>
<feature type="binding site" evidence="9">
    <location>
        <position position="196"/>
    </location>
    <ligand>
        <name>1-deoxy-D-xylulose 5-phosphate</name>
        <dbReference type="ChEBI" id="CHEBI:57792"/>
    </ligand>
</feature>
<evidence type="ECO:0000256" key="3">
    <source>
        <dbReference type="ARBA" id="ARBA00022723"/>
    </source>
</evidence>
<feature type="binding site" evidence="9">
    <location>
        <position position="218"/>
    </location>
    <ligand>
        <name>Mn(2+)</name>
        <dbReference type="ChEBI" id="CHEBI:29035"/>
    </ligand>
</feature>
<evidence type="ECO:0000256" key="8">
    <source>
        <dbReference type="ARBA" id="ARBA00048543"/>
    </source>
</evidence>
<reference evidence="13 14" key="1">
    <citation type="submission" date="2020-08" db="EMBL/GenBank/DDBJ databases">
        <title>Genomic Encyclopedia of Type Strains, Phase IV (KMG-IV): sequencing the most valuable type-strain genomes for metagenomic binning, comparative biology and taxonomic classification.</title>
        <authorList>
            <person name="Goeker M."/>
        </authorList>
    </citation>
    <scope>NUCLEOTIDE SEQUENCE [LARGE SCALE GENOMIC DNA]</scope>
    <source>
        <strain evidence="13 14">DSM 21769</strain>
    </source>
</reference>
<sequence>MKEIALIGSTGSIGTQTLDVIRQHQDRFRVRLLACGTNIERLKQQIAEFHPEVVVIRDEKDLIKLEAHLPTGTKAVAGETALLEEIAKTNASFVMNAIVGSQGLKPTMAAIKAGKTIGIANKETLVTAGHLVTEACNHYGAQLIAVDSEHSAILQSLEGSKREEISRLIVTASGGSFRDWSAEELQHARPEDALKHPNWSMGQKVTIDSATMMNKGLEVIEAHWLFNMPYESIDVLIHRESIIHSLVEYQDKSMIAQLGTPDMKVAIQYALAYPDRLELNGPERLNLWEVGTLHFEKIDPLKHQCLMMAYQAGKTGGSAPTVLNAANEVAVQMFLEGKLTFTGIATVVEKALSEHTVIDHPSIEKVLEIDEETRTRMMTG</sequence>
<feature type="binding site" evidence="9">
    <location>
        <position position="202"/>
    </location>
    <ligand>
        <name>NADPH</name>
        <dbReference type="ChEBI" id="CHEBI:57783"/>
    </ligand>
</feature>
<evidence type="ECO:0000313" key="13">
    <source>
        <dbReference type="EMBL" id="MBB6449276.1"/>
    </source>
</evidence>
<feature type="binding site" evidence="9">
    <location>
        <position position="36"/>
    </location>
    <ligand>
        <name>NADPH</name>
        <dbReference type="ChEBI" id="CHEBI:57783"/>
    </ligand>
</feature>
<dbReference type="Pfam" id="PF08436">
    <property type="entry name" value="DXP_redisom_C"/>
    <property type="match status" value="1"/>
</dbReference>
<evidence type="ECO:0000259" key="12">
    <source>
        <dbReference type="Pfam" id="PF13288"/>
    </source>
</evidence>
<feature type="binding site" evidence="9">
    <location>
        <position position="215"/>
    </location>
    <ligand>
        <name>1-deoxy-D-xylulose 5-phosphate</name>
        <dbReference type="ChEBI" id="CHEBI:57792"/>
    </ligand>
</feature>
<feature type="binding site" evidence="9">
    <location>
        <position position="10"/>
    </location>
    <ligand>
        <name>NADPH</name>
        <dbReference type="ChEBI" id="CHEBI:57783"/>
    </ligand>
</feature>
<dbReference type="PANTHER" id="PTHR30525">
    <property type="entry name" value="1-DEOXY-D-XYLULOSE 5-PHOSPHATE REDUCTOISOMERASE"/>
    <property type="match status" value="1"/>
</dbReference>
<dbReference type="UniPathway" id="UPA00056">
    <property type="reaction ID" value="UER00092"/>
</dbReference>
<feature type="binding site" evidence="9">
    <location>
        <position position="214"/>
    </location>
    <ligand>
        <name>1-deoxy-D-xylulose 5-phosphate</name>
        <dbReference type="ChEBI" id="CHEBI:57792"/>
    </ligand>
</feature>
<dbReference type="FunFam" id="3.40.50.720:FF:000045">
    <property type="entry name" value="1-deoxy-D-xylulose 5-phosphate reductoisomerase"/>
    <property type="match status" value="1"/>
</dbReference>
<evidence type="ECO:0000256" key="7">
    <source>
        <dbReference type="ARBA" id="ARBA00023229"/>
    </source>
</evidence>
<dbReference type="GO" id="GO:0070402">
    <property type="term" value="F:NADPH binding"/>
    <property type="evidence" value="ECO:0007669"/>
    <property type="project" value="InterPro"/>
</dbReference>
<evidence type="ECO:0000256" key="1">
    <source>
        <dbReference type="ARBA" id="ARBA00005094"/>
    </source>
</evidence>
<accession>A0A841PQ13</accession>
<feature type="binding site" evidence="9">
    <location>
        <position position="147"/>
    </location>
    <ligand>
        <name>Mn(2+)</name>
        <dbReference type="ChEBI" id="CHEBI:29035"/>
    </ligand>
</feature>
<feature type="binding site" evidence="9">
    <location>
        <position position="218"/>
    </location>
    <ligand>
        <name>1-deoxy-D-xylulose 5-phosphate</name>
        <dbReference type="ChEBI" id="CHEBI:57792"/>
    </ligand>
</feature>
<evidence type="ECO:0000256" key="5">
    <source>
        <dbReference type="ARBA" id="ARBA00023002"/>
    </source>
</evidence>
<comment type="pathway">
    <text evidence="1 9">Isoprenoid biosynthesis; isopentenyl diphosphate biosynthesis via DXP pathway; isopentenyl diphosphate from 1-deoxy-D-xylulose 5-phosphate: step 1/6.</text>
</comment>
<feature type="binding site" evidence="9">
    <location>
        <position position="13"/>
    </location>
    <ligand>
        <name>NADPH</name>
        <dbReference type="ChEBI" id="CHEBI:57783"/>
    </ligand>
</feature>
<feature type="binding site" evidence="9">
    <location>
        <position position="148"/>
    </location>
    <ligand>
        <name>1-deoxy-D-xylulose 5-phosphate</name>
        <dbReference type="ChEBI" id="CHEBI:57792"/>
    </ligand>
</feature>
<feature type="binding site" evidence="9">
    <location>
        <position position="123"/>
    </location>
    <ligand>
        <name>NADPH</name>
        <dbReference type="ChEBI" id="CHEBI:57783"/>
    </ligand>
</feature>
<comment type="catalytic activity">
    <reaction evidence="8">
        <text>2-C-methyl-D-erythritol 4-phosphate + NADP(+) = 1-deoxy-D-xylulose 5-phosphate + NADPH + H(+)</text>
        <dbReference type="Rhea" id="RHEA:13717"/>
        <dbReference type="ChEBI" id="CHEBI:15378"/>
        <dbReference type="ChEBI" id="CHEBI:57783"/>
        <dbReference type="ChEBI" id="CHEBI:57792"/>
        <dbReference type="ChEBI" id="CHEBI:58262"/>
        <dbReference type="ChEBI" id="CHEBI:58349"/>
        <dbReference type="EC" id="1.1.1.267"/>
    </reaction>
    <physiologicalReaction direction="right-to-left" evidence="8">
        <dbReference type="Rhea" id="RHEA:13719"/>
    </physiologicalReaction>
</comment>
<dbReference type="InterPro" id="IPR026877">
    <property type="entry name" value="DXPR_C"/>
</dbReference>
<keyword evidence="14" id="KW-1185">Reference proteome</keyword>
<feature type="binding site" evidence="9">
    <location>
        <position position="173"/>
    </location>
    <ligand>
        <name>1-deoxy-D-xylulose 5-phosphate</name>
        <dbReference type="ChEBI" id="CHEBI:57792"/>
    </ligand>
</feature>
<keyword evidence="3 9" id="KW-0479">Metal-binding</keyword>
<name>A0A841PQ13_9BACL</name>
<evidence type="ECO:0000313" key="14">
    <source>
        <dbReference type="Proteomes" id="UP000568839"/>
    </source>
</evidence>
<dbReference type="AlphaFoldDB" id="A0A841PQ13"/>
<dbReference type="GO" id="GO:0030145">
    <property type="term" value="F:manganese ion binding"/>
    <property type="evidence" value="ECO:0007669"/>
    <property type="project" value="TreeGrafter"/>
</dbReference>
<dbReference type="PANTHER" id="PTHR30525:SF0">
    <property type="entry name" value="1-DEOXY-D-XYLULOSE 5-PHOSPHATE REDUCTOISOMERASE, CHLOROPLASTIC"/>
    <property type="match status" value="1"/>
</dbReference>
<comment type="similarity">
    <text evidence="2 9">Belongs to the DXR family.</text>
</comment>
<dbReference type="GO" id="GO:0016853">
    <property type="term" value="F:isomerase activity"/>
    <property type="evidence" value="ECO:0007669"/>
    <property type="project" value="UniProtKB-KW"/>
</dbReference>
<feature type="binding site" evidence="9">
    <location>
        <position position="149"/>
    </location>
    <ligand>
        <name>1-deoxy-D-xylulose 5-phosphate</name>
        <dbReference type="ChEBI" id="CHEBI:57792"/>
    </ligand>
</feature>
<dbReference type="Pfam" id="PF13288">
    <property type="entry name" value="DXPR_C"/>
    <property type="match status" value="1"/>
</dbReference>
<keyword evidence="9" id="KW-0460">Magnesium</keyword>
<dbReference type="EMBL" id="JACHHJ010000001">
    <property type="protein sequence ID" value="MBB6449276.1"/>
    <property type="molecule type" value="Genomic_DNA"/>
</dbReference>